<keyword evidence="2" id="KW-1185">Reference proteome</keyword>
<gene>
    <name evidence="1" type="ORF">LTRI10_LOCUS20014</name>
</gene>
<reference evidence="1 2" key="1">
    <citation type="submission" date="2024-04" db="EMBL/GenBank/DDBJ databases">
        <authorList>
            <person name="Fracassetti M."/>
        </authorList>
    </citation>
    <scope>NUCLEOTIDE SEQUENCE [LARGE SCALE GENOMIC DNA]</scope>
</reference>
<dbReference type="EMBL" id="OZ034816">
    <property type="protein sequence ID" value="CAL1378434.1"/>
    <property type="molecule type" value="Genomic_DNA"/>
</dbReference>
<evidence type="ECO:0000313" key="1">
    <source>
        <dbReference type="EMBL" id="CAL1378434.1"/>
    </source>
</evidence>
<protein>
    <submittedName>
        <fullName evidence="1">Uncharacterized protein</fullName>
    </submittedName>
</protein>
<sequence length="336" mass="37261">MPDLNRRRLLDQIFESCSTWKLPNYERSHVSRSLGSAPVSMSSRDASVLTNPLIRRHAVQVPDHHPVWANGMGVKSFWVHKSGTLPRPDSFSLSRLDPRPVTTSYSFHCEPNSLGPSTSSDLLRSAQEISLSSSLPSPLPKPKPSLVLYNASSYSSALVLDSTISLLFLIIPPFNHSSSSCIPFPSYLVPPPCSPLVPPPPPEMIQSVSSSLFIPNSQFNFSSHPLSFSDSPDPVEPDLLAIIPLSPLNSNYFDLWQISQDLLNLIVQSLEFSAILKLSDLMSVDSAKQKVALTAAETHRKRNRESRSKLEMELRRLGLDCPPPTSRFWNRSAHSI</sequence>
<evidence type="ECO:0000313" key="2">
    <source>
        <dbReference type="Proteomes" id="UP001497516"/>
    </source>
</evidence>
<accession>A0AAV2DY66</accession>
<organism evidence="1 2">
    <name type="scientific">Linum trigynum</name>
    <dbReference type="NCBI Taxonomy" id="586398"/>
    <lineage>
        <taxon>Eukaryota</taxon>
        <taxon>Viridiplantae</taxon>
        <taxon>Streptophyta</taxon>
        <taxon>Embryophyta</taxon>
        <taxon>Tracheophyta</taxon>
        <taxon>Spermatophyta</taxon>
        <taxon>Magnoliopsida</taxon>
        <taxon>eudicotyledons</taxon>
        <taxon>Gunneridae</taxon>
        <taxon>Pentapetalae</taxon>
        <taxon>rosids</taxon>
        <taxon>fabids</taxon>
        <taxon>Malpighiales</taxon>
        <taxon>Linaceae</taxon>
        <taxon>Linum</taxon>
    </lineage>
</organism>
<proteinExistence type="predicted"/>
<dbReference type="AlphaFoldDB" id="A0AAV2DY66"/>
<dbReference type="Proteomes" id="UP001497516">
    <property type="component" value="Chromosome 3"/>
</dbReference>
<name>A0AAV2DY66_9ROSI</name>